<feature type="transmembrane region" description="Helical" evidence="6">
    <location>
        <begin position="301"/>
        <end position="326"/>
    </location>
</feature>
<feature type="transmembrane region" description="Helical" evidence="6">
    <location>
        <begin position="253"/>
        <end position="281"/>
    </location>
</feature>
<keyword evidence="8" id="KW-1185">Reference proteome</keyword>
<organism evidence="7 8">
    <name type="scientific">Agrococcus baldri</name>
    <dbReference type="NCBI Taxonomy" id="153730"/>
    <lineage>
        <taxon>Bacteria</taxon>
        <taxon>Bacillati</taxon>
        <taxon>Actinomycetota</taxon>
        <taxon>Actinomycetes</taxon>
        <taxon>Micrococcales</taxon>
        <taxon>Microbacteriaceae</taxon>
        <taxon>Agrococcus</taxon>
    </lineage>
</organism>
<feature type="transmembrane region" description="Helical" evidence="6">
    <location>
        <begin position="458"/>
        <end position="478"/>
    </location>
</feature>
<feature type="transmembrane region" description="Helical" evidence="6">
    <location>
        <begin position="58"/>
        <end position="78"/>
    </location>
</feature>
<dbReference type="RefSeq" id="WP_318279001.1">
    <property type="nucleotide sequence ID" value="NZ_BJUU01000001.1"/>
</dbReference>
<dbReference type="InterPro" id="IPR002293">
    <property type="entry name" value="AA/rel_permease1"/>
</dbReference>
<accession>A0AA87R9V7</accession>
<evidence type="ECO:0000313" key="7">
    <source>
        <dbReference type="EMBL" id="GEK78966.1"/>
    </source>
</evidence>
<feature type="transmembrane region" description="Helical" evidence="6">
    <location>
        <begin position="355"/>
        <end position="373"/>
    </location>
</feature>
<dbReference type="PIRSF" id="PIRSF006060">
    <property type="entry name" value="AA_transporter"/>
    <property type="match status" value="1"/>
</dbReference>
<dbReference type="Gene3D" id="1.20.1740.10">
    <property type="entry name" value="Amino acid/polyamine transporter I"/>
    <property type="match status" value="1"/>
</dbReference>
<evidence type="ECO:0000256" key="5">
    <source>
        <dbReference type="ARBA" id="ARBA00023136"/>
    </source>
</evidence>
<feature type="transmembrane region" description="Helical" evidence="6">
    <location>
        <begin position="99"/>
        <end position="120"/>
    </location>
</feature>
<dbReference type="InterPro" id="IPR050367">
    <property type="entry name" value="APC_superfamily"/>
</dbReference>
<keyword evidence="2" id="KW-1003">Cell membrane</keyword>
<evidence type="ECO:0000256" key="1">
    <source>
        <dbReference type="ARBA" id="ARBA00004651"/>
    </source>
</evidence>
<dbReference type="EMBL" id="BJUU01000001">
    <property type="protein sequence ID" value="GEK78966.1"/>
    <property type="molecule type" value="Genomic_DNA"/>
</dbReference>
<evidence type="ECO:0000256" key="2">
    <source>
        <dbReference type="ARBA" id="ARBA00022475"/>
    </source>
</evidence>
<protein>
    <submittedName>
        <fullName evidence="7">Amino acid permease</fullName>
    </submittedName>
</protein>
<feature type="transmembrane region" description="Helical" evidence="6">
    <location>
        <begin position="385"/>
        <end position="404"/>
    </location>
</feature>
<sequence>MSERIAGRSAAPAPRSELKAGAIGFWDALIIGLAATSPAYTIAAIIGGLVLFSGVHAPGVMIASFIPMLLIASAFYYLNTVDQDSGTTFSWVTRAMGPWFGWIGGWAITMTGVLIIGSLAEVGVRYSLLTFGLEDAAYDPVLVRVLAVLLILLMTAICVWGTEISARLQNVLIVFQIVSLLAFAVVALVQVYSGTSPFESIEPSWEWLNPFGGGWAGVTAGLLLGVFAYWGWESAVNLTEETTDSSRAPGLAAVWSTVVLVVTYVSVTIAVVALAGTTFLADNAGEEDAIFQILASESMGPWAWIVMLSVATSAIASTQTTIIPASRTALSMARRRALPAMFGRVHPRFRTPDTATWWVAGIAIVYYLVLGVLSETALWDSLTALGLLIAFYYALTGIACAVYFRRRLTSSVKDFLLIGLGPVVGAAMLLWLLVAAIIDYGNPENSYSETAWFGLGPPLVIGVAIFLAGIVTMVVWYFRDRRFWEERPSTAEIDLPLLAAERERRTKEDAS</sequence>
<comment type="caution">
    <text evidence="7">The sequence shown here is derived from an EMBL/GenBank/DDBJ whole genome shotgun (WGS) entry which is preliminary data.</text>
</comment>
<feature type="transmembrane region" description="Helical" evidence="6">
    <location>
        <begin position="25"/>
        <end position="52"/>
    </location>
</feature>
<reference evidence="7 8" key="1">
    <citation type="submission" date="2019-07" db="EMBL/GenBank/DDBJ databases">
        <title>Whole genome shotgun sequence of Agrococcus baldri NBRC 103055.</title>
        <authorList>
            <person name="Hosoyama A."/>
            <person name="Uohara A."/>
            <person name="Ohji S."/>
            <person name="Ichikawa N."/>
        </authorList>
    </citation>
    <scope>NUCLEOTIDE SEQUENCE [LARGE SCALE GENOMIC DNA]</scope>
    <source>
        <strain evidence="7 8">NBRC 103055</strain>
    </source>
</reference>
<evidence type="ECO:0000313" key="8">
    <source>
        <dbReference type="Proteomes" id="UP000321749"/>
    </source>
</evidence>
<feature type="transmembrane region" description="Helical" evidence="6">
    <location>
        <begin position="140"/>
        <end position="160"/>
    </location>
</feature>
<gene>
    <name evidence="7" type="ORF">ABA31_03170</name>
</gene>
<dbReference type="Proteomes" id="UP000321749">
    <property type="component" value="Unassembled WGS sequence"/>
</dbReference>
<dbReference type="AlphaFoldDB" id="A0AA87R9V7"/>
<feature type="transmembrane region" description="Helical" evidence="6">
    <location>
        <begin position="416"/>
        <end position="438"/>
    </location>
</feature>
<feature type="transmembrane region" description="Helical" evidence="6">
    <location>
        <begin position="212"/>
        <end position="232"/>
    </location>
</feature>
<comment type="subcellular location">
    <subcellularLocation>
        <location evidence="1">Cell membrane</location>
        <topology evidence="1">Multi-pass membrane protein</topology>
    </subcellularLocation>
</comment>
<keyword evidence="3 6" id="KW-0812">Transmembrane</keyword>
<keyword evidence="5 6" id="KW-0472">Membrane</keyword>
<evidence type="ECO:0000256" key="6">
    <source>
        <dbReference type="SAM" id="Phobius"/>
    </source>
</evidence>
<dbReference type="Pfam" id="PF13520">
    <property type="entry name" value="AA_permease_2"/>
    <property type="match status" value="1"/>
</dbReference>
<evidence type="ECO:0000256" key="4">
    <source>
        <dbReference type="ARBA" id="ARBA00022989"/>
    </source>
</evidence>
<dbReference type="PANTHER" id="PTHR42770:SF7">
    <property type="entry name" value="MEMBRANE PROTEIN"/>
    <property type="match status" value="1"/>
</dbReference>
<dbReference type="GO" id="GO:0022857">
    <property type="term" value="F:transmembrane transporter activity"/>
    <property type="evidence" value="ECO:0007669"/>
    <property type="project" value="InterPro"/>
</dbReference>
<dbReference type="GO" id="GO:0005886">
    <property type="term" value="C:plasma membrane"/>
    <property type="evidence" value="ECO:0007669"/>
    <property type="project" value="UniProtKB-SubCell"/>
</dbReference>
<feature type="transmembrane region" description="Helical" evidence="6">
    <location>
        <begin position="172"/>
        <end position="192"/>
    </location>
</feature>
<proteinExistence type="predicted"/>
<keyword evidence="4 6" id="KW-1133">Transmembrane helix</keyword>
<evidence type="ECO:0000256" key="3">
    <source>
        <dbReference type="ARBA" id="ARBA00022692"/>
    </source>
</evidence>
<dbReference type="PANTHER" id="PTHR42770">
    <property type="entry name" value="AMINO ACID TRANSPORTER-RELATED"/>
    <property type="match status" value="1"/>
</dbReference>
<name>A0AA87R9V7_9MICO</name>